<reference evidence="5 6" key="1">
    <citation type="journal article" date="2011" name="Stand. Genomic Sci.">
        <title>Complete genome sequence of the halophilic and highly halotolerant Chromohalobacter salexigens type strain (1H11(T)).</title>
        <authorList>
            <person name="Copeland A."/>
            <person name="O'Connor K."/>
            <person name="Lucas S."/>
            <person name="Lapidus A."/>
            <person name="Berry K.W."/>
            <person name="Detter J.C."/>
            <person name="Del Rio T.G."/>
            <person name="Hammon N."/>
            <person name="Dalin E."/>
            <person name="Tice H."/>
            <person name="Pitluck S."/>
            <person name="Bruce D."/>
            <person name="Goodwin L."/>
            <person name="Han C."/>
            <person name="Tapia R."/>
            <person name="Saunders E."/>
            <person name="Schmutz J."/>
            <person name="Brettin T."/>
            <person name="Larimer F."/>
            <person name="Land M."/>
            <person name="Hauser L."/>
            <person name="Vargas C."/>
            <person name="Nieto J.J."/>
            <person name="Kyrpides N.C."/>
            <person name="Ivanova N."/>
            <person name="Goker M."/>
            <person name="Klenk H.P."/>
            <person name="Csonka L.N."/>
            <person name="Woyke T."/>
        </authorList>
    </citation>
    <scope>NUCLEOTIDE SEQUENCE [LARGE SCALE GENOMIC DNA]</scope>
    <source>
        <strain evidence="6">ATCC BAA-138 / DSM 3043 / CIP 106854 / NCIMB 13768 / 1H11</strain>
    </source>
</reference>
<evidence type="ECO:0000259" key="4">
    <source>
        <dbReference type="PROSITE" id="PS01124"/>
    </source>
</evidence>
<dbReference type="PANTHER" id="PTHR46796">
    <property type="entry name" value="HTH-TYPE TRANSCRIPTIONAL ACTIVATOR RHAS-RELATED"/>
    <property type="match status" value="1"/>
</dbReference>
<feature type="domain" description="HTH araC/xylS-type" evidence="4">
    <location>
        <begin position="131"/>
        <end position="229"/>
    </location>
</feature>
<evidence type="ECO:0000256" key="2">
    <source>
        <dbReference type="ARBA" id="ARBA00023125"/>
    </source>
</evidence>
<dbReference type="Gene3D" id="2.60.120.10">
    <property type="entry name" value="Jelly Rolls"/>
    <property type="match status" value="1"/>
</dbReference>
<dbReference type="Pfam" id="PF07883">
    <property type="entry name" value="Cupin_2"/>
    <property type="match status" value="1"/>
</dbReference>
<dbReference type="STRING" id="290398.Csal_0392"/>
<dbReference type="SUPFAM" id="SSF46689">
    <property type="entry name" value="Homeodomain-like"/>
    <property type="match status" value="2"/>
</dbReference>
<dbReference type="Pfam" id="PF12833">
    <property type="entry name" value="HTH_18"/>
    <property type="match status" value="1"/>
</dbReference>
<protein>
    <submittedName>
        <fullName evidence="5">Transcriptional regulator, AraC family</fullName>
    </submittedName>
</protein>
<dbReference type="GO" id="GO:0003700">
    <property type="term" value="F:DNA-binding transcription factor activity"/>
    <property type="evidence" value="ECO:0007669"/>
    <property type="project" value="InterPro"/>
</dbReference>
<dbReference type="InterPro" id="IPR013096">
    <property type="entry name" value="Cupin_2"/>
</dbReference>
<accession>Q1R0K4</accession>
<evidence type="ECO:0000313" key="5">
    <source>
        <dbReference type="EMBL" id="ABE57754.1"/>
    </source>
</evidence>
<evidence type="ECO:0000256" key="3">
    <source>
        <dbReference type="ARBA" id="ARBA00023163"/>
    </source>
</evidence>
<gene>
    <name evidence="5" type="ordered locus">Csal_0392</name>
</gene>
<proteinExistence type="predicted"/>
<dbReference type="AlphaFoldDB" id="Q1R0K4"/>
<dbReference type="eggNOG" id="COG2207">
    <property type="taxonomic scope" value="Bacteria"/>
</dbReference>
<dbReference type="KEGG" id="csa:Csal_0392"/>
<keyword evidence="6" id="KW-1185">Reference proteome</keyword>
<dbReference type="Proteomes" id="UP000000239">
    <property type="component" value="Chromosome"/>
</dbReference>
<dbReference type="InterPro" id="IPR018060">
    <property type="entry name" value="HTH_AraC"/>
</dbReference>
<evidence type="ECO:0000256" key="1">
    <source>
        <dbReference type="ARBA" id="ARBA00023015"/>
    </source>
</evidence>
<dbReference type="HOGENOM" id="CLU_000445_88_15_6"/>
<keyword evidence="2" id="KW-0238">DNA-binding</keyword>
<organism evidence="5 6">
    <name type="scientific">Chromohalobacter israelensis (strain ATCC BAA-138 / DSM 3043 / CIP 106854 / NCIMB 13768 / 1H11)</name>
    <name type="common">Chromohalobacter salexigens</name>
    <dbReference type="NCBI Taxonomy" id="290398"/>
    <lineage>
        <taxon>Bacteria</taxon>
        <taxon>Pseudomonadati</taxon>
        <taxon>Pseudomonadota</taxon>
        <taxon>Gammaproteobacteria</taxon>
        <taxon>Oceanospirillales</taxon>
        <taxon>Halomonadaceae</taxon>
        <taxon>Chromohalobacter</taxon>
    </lineage>
</organism>
<dbReference type="InterPro" id="IPR009057">
    <property type="entry name" value="Homeodomain-like_sf"/>
</dbReference>
<dbReference type="SMART" id="SM00342">
    <property type="entry name" value="HTH_ARAC"/>
    <property type="match status" value="1"/>
</dbReference>
<dbReference type="OrthoDB" id="110167at2"/>
<dbReference type="InterPro" id="IPR018062">
    <property type="entry name" value="HTH_AraC-typ_CS"/>
</dbReference>
<dbReference type="eggNOG" id="COG1917">
    <property type="taxonomic scope" value="Bacteria"/>
</dbReference>
<dbReference type="InterPro" id="IPR014710">
    <property type="entry name" value="RmlC-like_jellyroll"/>
</dbReference>
<dbReference type="PROSITE" id="PS00041">
    <property type="entry name" value="HTH_ARAC_FAMILY_1"/>
    <property type="match status" value="1"/>
</dbReference>
<keyword evidence="3" id="KW-0804">Transcription</keyword>
<dbReference type="InterPro" id="IPR011051">
    <property type="entry name" value="RmlC_Cupin_sf"/>
</dbReference>
<keyword evidence="1" id="KW-0805">Transcription regulation</keyword>
<dbReference type="EMBL" id="CP000285">
    <property type="protein sequence ID" value="ABE57754.1"/>
    <property type="molecule type" value="Genomic_DNA"/>
</dbReference>
<dbReference type="SUPFAM" id="SSF51182">
    <property type="entry name" value="RmlC-like cupins"/>
    <property type="match status" value="1"/>
</dbReference>
<dbReference type="PROSITE" id="PS01124">
    <property type="entry name" value="HTH_ARAC_FAMILY_2"/>
    <property type="match status" value="1"/>
</dbReference>
<dbReference type="PANTHER" id="PTHR46796:SF10">
    <property type="entry name" value="TRANSCRIPTIONAL ACTIVATOR FEAR"/>
    <property type="match status" value="1"/>
</dbReference>
<dbReference type="Gene3D" id="1.10.10.60">
    <property type="entry name" value="Homeodomain-like"/>
    <property type="match status" value="2"/>
</dbReference>
<dbReference type="GO" id="GO:0043565">
    <property type="term" value="F:sequence-specific DNA binding"/>
    <property type="evidence" value="ECO:0007669"/>
    <property type="project" value="InterPro"/>
</dbReference>
<name>Q1R0K4_CHRI1</name>
<dbReference type="InterPro" id="IPR050204">
    <property type="entry name" value="AraC_XylS_family_regulators"/>
</dbReference>
<evidence type="ECO:0000313" key="6">
    <source>
        <dbReference type="Proteomes" id="UP000000239"/>
    </source>
</evidence>
<sequence>MPRVEVREYPDRVLTDRHGFHQWLIGLEGVVELEAGGEGAHVEPGQWVAIPSGSEHHYLAPGRNRTLVLDLPVAWCEAAGLADIAPRRLPPAALGGGEMLLEARPDQLAARLHALLAQGRTRHASPRLRLLHLLPAVEADLAYPWRIRDWAARCHMTEAAFARRFRHLTGVAPHAWLTARRLQRACELMRDPRLTLTEIAQACGFHDSAHFAHAFRAHHACSPRQWRQRQPSSV</sequence>